<feature type="repeat" description="PPR" evidence="2">
    <location>
        <begin position="136"/>
        <end position="170"/>
    </location>
</feature>
<dbReference type="AlphaFoldDB" id="D8SNM5"/>
<dbReference type="HOGENOM" id="CLU_002706_0_0_1"/>
<dbReference type="InterPro" id="IPR011990">
    <property type="entry name" value="TPR-like_helical_dom_sf"/>
</dbReference>
<dbReference type="Pfam" id="PF13041">
    <property type="entry name" value="PPR_2"/>
    <property type="match status" value="1"/>
</dbReference>
<evidence type="ECO:0000256" key="1">
    <source>
        <dbReference type="ARBA" id="ARBA00022737"/>
    </source>
</evidence>
<dbReference type="Proteomes" id="UP000001514">
    <property type="component" value="Unassembled WGS sequence"/>
</dbReference>
<dbReference type="InterPro" id="IPR002885">
    <property type="entry name" value="PPR_rpt"/>
</dbReference>
<dbReference type="Pfam" id="PF01535">
    <property type="entry name" value="PPR"/>
    <property type="match status" value="3"/>
</dbReference>
<evidence type="ECO:0008006" key="5">
    <source>
        <dbReference type="Google" id="ProtNLM"/>
    </source>
</evidence>
<gene>
    <name evidence="3" type="ORF">SELMODRAFT_121006</name>
</gene>
<keyword evidence="4" id="KW-1185">Reference proteome</keyword>
<protein>
    <recommendedName>
        <fullName evidence="5">Pentacotripeptide-repeat region of PRORP domain-containing protein</fullName>
    </recommendedName>
</protein>
<dbReference type="GO" id="GO:0003723">
    <property type="term" value="F:RNA binding"/>
    <property type="evidence" value="ECO:0007669"/>
    <property type="project" value="InterPro"/>
</dbReference>
<reference evidence="3 4" key="1">
    <citation type="journal article" date="2011" name="Science">
        <title>The Selaginella genome identifies genetic changes associated with the evolution of vascular plants.</title>
        <authorList>
            <person name="Banks J.A."/>
            <person name="Nishiyama T."/>
            <person name="Hasebe M."/>
            <person name="Bowman J.L."/>
            <person name="Gribskov M."/>
            <person name="dePamphilis C."/>
            <person name="Albert V.A."/>
            <person name="Aono N."/>
            <person name="Aoyama T."/>
            <person name="Ambrose B.A."/>
            <person name="Ashton N.W."/>
            <person name="Axtell M.J."/>
            <person name="Barker E."/>
            <person name="Barker M.S."/>
            <person name="Bennetzen J.L."/>
            <person name="Bonawitz N.D."/>
            <person name="Chapple C."/>
            <person name="Cheng C."/>
            <person name="Correa L.G."/>
            <person name="Dacre M."/>
            <person name="DeBarry J."/>
            <person name="Dreyer I."/>
            <person name="Elias M."/>
            <person name="Engstrom E.M."/>
            <person name="Estelle M."/>
            <person name="Feng L."/>
            <person name="Finet C."/>
            <person name="Floyd S.K."/>
            <person name="Frommer W.B."/>
            <person name="Fujita T."/>
            <person name="Gramzow L."/>
            <person name="Gutensohn M."/>
            <person name="Harholt J."/>
            <person name="Hattori M."/>
            <person name="Heyl A."/>
            <person name="Hirai T."/>
            <person name="Hiwatashi Y."/>
            <person name="Ishikawa M."/>
            <person name="Iwata M."/>
            <person name="Karol K.G."/>
            <person name="Koehler B."/>
            <person name="Kolukisaoglu U."/>
            <person name="Kubo M."/>
            <person name="Kurata T."/>
            <person name="Lalonde S."/>
            <person name="Li K."/>
            <person name="Li Y."/>
            <person name="Litt A."/>
            <person name="Lyons E."/>
            <person name="Manning G."/>
            <person name="Maruyama T."/>
            <person name="Michael T.P."/>
            <person name="Mikami K."/>
            <person name="Miyazaki S."/>
            <person name="Morinaga S."/>
            <person name="Murata T."/>
            <person name="Mueller-Roeber B."/>
            <person name="Nelson D.R."/>
            <person name="Obara M."/>
            <person name="Oguri Y."/>
            <person name="Olmstead R.G."/>
            <person name="Onodera N."/>
            <person name="Petersen B.L."/>
            <person name="Pils B."/>
            <person name="Prigge M."/>
            <person name="Rensing S.A."/>
            <person name="Riano-Pachon D.M."/>
            <person name="Roberts A.W."/>
            <person name="Sato Y."/>
            <person name="Scheller H.V."/>
            <person name="Schulz B."/>
            <person name="Schulz C."/>
            <person name="Shakirov E.V."/>
            <person name="Shibagaki N."/>
            <person name="Shinohara N."/>
            <person name="Shippen D.E."/>
            <person name="Soerensen I."/>
            <person name="Sotooka R."/>
            <person name="Sugimoto N."/>
            <person name="Sugita M."/>
            <person name="Sumikawa N."/>
            <person name="Tanurdzic M."/>
            <person name="Theissen G."/>
            <person name="Ulvskov P."/>
            <person name="Wakazuki S."/>
            <person name="Weng J.K."/>
            <person name="Willats W.W."/>
            <person name="Wipf D."/>
            <person name="Wolf P.G."/>
            <person name="Yang L."/>
            <person name="Zimmer A.D."/>
            <person name="Zhu Q."/>
            <person name="Mitros T."/>
            <person name="Hellsten U."/>
            <person name="Loque D."/>
            <person name="Otillar R."/>
            <person name="Salamov A."/>
            <person name="Schmutz J."/>
            <person name="Shapiro H."/>
            <person name="Lindquist E."/>
            <person name="Lucas S."/>
            <person name="Rokhsar D."/>
            <person name="Grigoriev I.V."/>
        </authorList>
    </citation>
    <scope>NUCLEOTIDE SEQUENCE [LARGE SCALE GENOMIC DNA]</scope>
</reference>
<dbReference type="GO" id="GO:0048731">
    <property type="term" value="P:system development"/>
    <property type="evidence" value="ECO:0007669"/>
    <property type="project" value="UniProtKB-ARBA"/>
</dbReference>
<proteinExistence type="predicted"/>
<sequence length="300" mass="32767">MIRLDITAWNTIIAAYCGDHDPGLKNARRGFDRAPKRDIVSWNTIISGYVQRENLEEAKLLFDSMPEKNRVSCNAMLAGYSNRCLADEAADLFHSMTQSAITQPDRLSLTAMINVYSKTGQLQRARDLFSSIANPDVTLWNAMIAGHSNSGDLDHGIQLLRSMWIAGVDPDGVTLLTVLATCAQKGLIDESCHHFQSLLADHGVRTERSHFSCMVDLLARIGRLGDAIDLAMSMPFVPDEVELASLLSACGLHRDADQAARAAMDLGSVSPTRSSPYVLLSNAFVQEVTPFLAPGNYATL</sequence>
<dbReference type="PROSITE" id="PS51375">
    <property type="entry name" value="PPR"/>
    <property type="match status" value="2"/>
</dbReference>
<dbReference type="OrthoDB" id="185373at2759"/>
<dbReference type="InterPro" id="IPR046960">
    <property type="entry name" value="PPR_At4g14850-like_plant"/>
</dbReference>
<dbReference type="FunFam" id="1.25.40.10:FF:000158">
    <property type="entry name" value="pentatricopeptide repeat-containing protein At2g33680"/>
    <property type="match status" value="1"/>
</dbReference>
<evidence type="ECO:0000313" key="3">
    <source>
        <dbReference type="EMBL" id="EFJ14094.1"/>
    </source>
</evidence>
<dbReference type="GO" id="GO:0009451">
    <property type="term" value="P:RNA modification"/>
    <property type="evidence" value="ECO:0007669"/>
    <property type="project" value="InterPro"/>
</dbReference>
<evidence type="ECO:0000256" key="2">
    <source>
        <dbReference type="PROSITE-ProRule" id="PRU00708"/>
    </source>
</evidence>
<dbReference type="PANTHER" id="PTHR47926:SF533">
    <property type="entry name" value="DYW DOMAIN-CONTAINING PROTEIN"/>
    <property type="match status" value="1"/>
</dbReference>
<accession>D8SNM5</accession>
<dbReference type="eggNOG" id="KOG4197">
    <property type="taxonomic scope" value="Eukaryota"/>
</dbReference>
<dbReference type="Gene3D" id="1.25.40.10">
    <property type="entry name" value="Tetratricopeptide repeat domain"/>
    <property type="match status" value="2"/>
</dbReference>
<keyword evidence="1" id="KW-0677">Repeat</keyword>
<organism evidence="4">
    <name type="scientific">Selaginella moellendorffii</name>
    <name type="common">Spikemoss</name>
    <dbReference type="NCBI Taxonomy" id="88036"/>
    <lineage>
        <taxon>Eukaryota</taxon>
        <taxon>Viridiplantae</taxon>
        <taxon>Streptophyta</taxon>
        <taxon>Embryophyta</taxon>
        <taxon>Tracheophyta</taxon>
        <taxon>Lycopodiopsida</taxon>
        <taxon>Selaginellales</taxon>
        <taxon>Selaginellaceae</taxon>
        <taxon>Selaginella</taxon>
    </lineage>
</organism>
<dbReference type="NCBIfam" id="TIGR00756">
    <property type="entry name" value="PPR"/>
    <property type="match status" value="3"/>
</dbReference>
<dbReference type="KEGG" id="smo:SELMODRAFT_121006"/>
<feature type="repeat" description="PPR" evidence="2">
    <location>
        <begin position="38"/>
        <end position="72"/>
    </location>
</feature>
<evidence type="ECO:0000313" key="4">
    <source>
        <dbReference type="Proteomes" id="UP000001514"/>
    </source>
</evidence>
<dbReference type="PANTHER" id="PTHR47926">
    <property type="entry name" value="PENTATRICOPEPTIDE REPEAT-CONTAINING PROTEIN"/>
    <property type="match status" value="1"/>
</dbReference>
<dbReference type="Gramene" id="EFJ14094">
    <property type="protein sequence ID" value="EFJ14094"/>
    <property type="gene ID" value="SELMODRAFT_121006"/>
</dbReference>
<name>D8SNM5_SELML</name>
<dbReference type="InParanoid" id="D8SNM5"/>
<dbReference type="EMBL" id="GL377629">
    <property type="protein sequence ID" value="EFJ14094.1"/>
    <property type="molecule type" value="Genomic_DNA"/>
</dbReference>